<comment type="caution">
    <text evidence="9">Lacks conserved residue(s) required for the propagation of feature annotation.</text>
</comment>
<dbReference type="PRINTS" id="PR01265">
    <property type="entry name" value="LINKMODULE"/>
</dbReference>
<dbReference type="PROSITE" id="PS01241">
    <property type="entry name" value="LINK_1"/>
    <property type="match status" value="1"/>
</dbReference>
<dbReference type="AlphaFoldDB" id="A0A834F6M9"/>
<dbReference type="PANTHER" id="PTHR22804">
    <property type="entry name" value="AGGRECAN/VERSICAN PROTEOGLYCAN"/>
    <property type="match status" value="1"/>
</dbReference>
<dbReference type="GO" id="GO:0005540">
    <property type="term" value="F:hyaluronic acid binding"/>
    <property type="evidence" value="ECO:0007669"/>
    <property type="project" value="InterPro"/>
</dbReference>
<evidence type="ECO:0000256" key="5">
    <source>
        <dbReference type="ARBA" id="ARBA00022974"/>
    </source>
</evidence>
<proteinExistence type="predicted"/>
<dbReference type="FunFam" id="3.10.100.10:FF:000011">
    <property type="entry name" value="Aggrecan core protein"/>
    <property type="match status" value="1"/>
</dbReference>
<dbReference type="PANTHER" id="PTHR22804:SF41">
    <property type="entry name" value="BREVICAN CORE PROTEIN"/>
    <property type="match status" value="1"/>
</dbReference>
<dbReference type="GO" id="GO:0045202">
    <property type="term" value="C:synapse"/>
    <property type="evidence" value="ECO:0007669"/>
    <property type="project" value="TreeGrafter"/>
</dbReference>
<evidence type="ECO:0000256" key="7">
    <source>
        <dbReference type="ARBA" id="ARBA00023180"/>
    </source>
</evidence>
<keyword evidence="6 9" id="KW-1015">Disulfide bond</keyword>
<dbReference type="GO" id="GO:0010001">
    <property type="term" value="P:glial cell differentiation"/>
    <property type="evidence" value="ECO:0007669"/>
    <property type="project" value="TreeGrafter"/>
</dbReference>
<dbReference type="InterPro" id="IPR016187">
    <property type="entry name" value="CTDL_fold"/>
</dbReference>
<dbReference type="SMART" id="SM00445">
    <property type="entry name" value="LINK"/>
    <property type="match status" value="1"/>
</dbReference>
<dbReference type="GO" id="GO:0002052">
    <property type="term" value="P:positive regulation of neuroblast proliferation"/>
    <property type="evidence" value="ECO:0007669"/>
    <property type="project" value="TreeGrafter"/>
</dbReference>
<keyword evidence="4" id="KW-0677">Repeat</keyword>
<dbReference type="InterPro" id="IPR050691">
    <property type="entry name" value="Hyaluronan_bind_Proteoglycan"/>
</dbReference>
<evidence type="ECO:0000259" key="11">
    <source>
        <dbReference type="PROSITE" id="PS50963"/>
    </source>
</evidence>
<dbReference type="CDD" id="cd03520">
    <property type="entry name" value="Link_domain_CSPGs_modules_2_4"/>
    <property type="match status" value="1"/>
</dbReference>
<evidence type="ECO:0000256" key="3">
    <source>
        <dbReference type="ARBA" id="ARBA00022729"/>
    </source>
</evidence>
<dbReference type="GO" id="GO:0007155">
    <property type="term" value="P:cell adhesion"/>
    <property type="evidence" value="ECO:0007669"/>
    <property type="project" value="InterPro"/>
</dbReference>
<feature type="compositionally biased region" description="Polar residues" evidence="10">
    <location>
        <begin position="186"/>
        <end position="199"/>
    </location>
</feature>
<gene>
    <name evidence="12" type="ORF">FQA47_005183</name>
</gene>
<evidence type="ECO:0000256" key="8">
    <source>
        <dbReference type="ARBA" id="ARBA00023319"/>
    </source>
</evidence>
<keyword evidence="2" id="KW-0964">Secreted</keyword>
<feature type="region of interest" description="Disordered" evidence="10">
    <location>
        <begin position="508"/>
        <end position="700"/>
    </location>
</feature>
<dbReference type="EMBL" id="WKFB01000424">
    <property type="protein sequence ID" value="KAF6723501.1"/>
    <property type="molecule type" value="Genomic_DNA"/>
</dbReference>
<sequence length="700" mass="76065">MNGQPGVRNYGTMDPDNLYDVYCYVEETGGEVFHDDAPQQLSFHEARAFCGAAGARLATTAQLYAAWSEGLDHCSPGWLADGSVRYPIRNPRERCGGPQAGVKTLYRFSNQTGFPEASSLHDVFCFKETSRNSSDDVSMDAEDFEQNVVILMESEQELQLSQRAEQVEREAQSRLESLPFSAPPETATSNPTAGPSDSSDPAPFPTPEAEILHSSDPAPLPTPEPNILHSSDPAPFLMSEVKFLNTSDSTPFQTPEPSLLNFSDPAPFLMSEVEFLNYSDSTPFPMSEVHLFNSSDPAPFLMSEVEFLNSSDSTPFPMSEVHLFNSSDPAPFLMSEVDLLNSSDSAPFHTPDLDLLNSFDSAPFHTPEPKILHSSDPAPFPMSEVHLLNSSDSAPFHTPDLDLLNSSDSAPFHTPEPDHVNSSDSAPFPMSEVHLLNSSDSAPFHTPDLDLLNSSDSAPFHTPEPDHVNFSDSAPFPMSEVHLLNSSYSAPFPTPDPDLLHSLEDVSHVPFNTRPPAGVNRSTTGTETTPLPRPHDQTDPYPNDTPTSHQHDLQRGSNESQTQNQSVLDSNPEDHKGPSEDLQQNQNQSEPVEGRGVLLGSATATSRDLDRMSPVVPVEDQTPTDSLWTRTDGSGEPAQERSSAVETLAATSRAPPPAEDPSEPRCFSPSSLHLLCDPPPGRTELTCPPHSPPGRGVLAS</sequence>
<feature type="compositionally biased region" description="Polar residues" evidence="10">
    <location>
        <begin position="520"/>
        <end position="529"/>
    </location>
</feature>
<accession>A0A834F6M9</accession>
<keyword evidence="7" id="KW-0325">Glycoprotein</keyword>
<feature type="region of interest" description="Disordered" evidence="10">
    <location>
        <begin position="398"/>
        <end position="428"/>
    </location>
</feature>
<evidence type="ECO:0000256" key="10">
    <source>
        <dbReference type="SAM" id="MobiDB-lite"/>
    </source>
</evidence>
<dbReference type="GO" id="GO:0005615">
    <property type="term" value="C:extracellular space"/>
    <property type="evidence" value="ECO:0007669"/>
    <property type="project" value="TreeGrafter"/>
</dbReference>
<dbReference type="PROSITE" id="PS50963">
    <property type="entry name" value="LINK_2"/>
    <property type="match status" value="2"/>
</dbReference>
<dbReference type="InterPro" id="IPR000538">
    <property type="entry name" value="Link_dom"/>
</dbReference>
<keyword evidence="3" id="KW-0732">Signal</keyword>
<comment type="caution">
    <text evidence="12">The sequence shown here is derived from an EMBL/GenBank/DDBJ whole genome shotgun (WGS) entry which is preliminary data.</text>
</comment>
<feature type="domain" description="Link" evidence="11">
    <location>
        <begin position="31"/>
        <end position="127"/>
    </location>
</feature>
<feature type="compositionally biased region" description="Polar residues" evidence="10">
    <location>
        <begin position="621"/>
        <end position="632"/>
    </location>
</feature>
<dbReference type="GO" id="GO:0072534">
    <property type="term" value="C:perineuronal net"/>
    <property type="evidence" value="ECO:0007669"/>
    <property type="project" value="TreeGrafter"/>
</dbReference>
<evidence type="ECO:0000313" key="13">
    <source>
        <dbReference type="Proteomes" id="UP000646548"/>
    </source>
</evidence>
<dbReference type="Pfam" id="PF00193">
    <property type="entry name" value="Xlink"/>
    <property type="match status" value="1"/>
</dbReference>
<organism evidence="12 13">
    <name type="scientific">Oryzias melastigma</name>
    <name type="common">Marine medaka</name>
    <dbReference type="NCBI Taxonomy" id="30732"/>
    <lineage>
        <taxon>Eukaryota</taxon>
        <taxon>Metazoa</taxon>
        <taxon>Chordata</taxon>
        <taxon>Craniata</taxon>
        <taxon>Vertebrata</taxon>
        <taxon>Euteleostomi</taxon>
        <taxon>Actinopterygii</taxon>
        <taxon>Neopterygii</taxon>
        <taxon>Teleostei</taxon>
        <taxon>Neoteleostei</taxon>
        <taxon>Acanthomorphata</taxon>
        <taxon>Ovalentaria</taxon>
        <taxon>Atherinomorphae</taxon>
        <taxon>Beloniformes</taxon>
        <taxon>Adrianichthyidae</taxon>
        <taxon>Oryziinae</taxon>
        <taxon>Oryzias</taxon>
    </lineage>
</organism>
<protein>
    <submittedName>
        <fullName evidence="12">Brevican core protein</fullName>
    </submittedName>
</protein>
<feature type="compositionally biased region" description="Polar residues" evidence="10">
    <location>
        <begin position="555"/>
        <end position="569"/>
    </location>
</feature>
<feature type="disulfide bond" evidence="9">
    <location>
        <begin position="74"/>
        <end position="95"/>
    </location>
</feature>
<dbReference type="InterPro" id="IPR016186">
    <property type="entry name" value="C-type_lectin-like/link_sf"/>
</dbReference>
<evidence type="ECO:0000256" key="4">
    <source>
        <dbReference type="ARBA" id="ARBA00022737"/>
    </source>
</evidence>
<name>A0A834F6M9_ORYME</name>
<dbReference type="SUPFAM" id="SSF56436">
    <property type="entry name" value="C-type lectin-like"/>
    <property type="match status" value="1"/>
</dbReference>
<comment type="subcellular location">
    <subcellularLocation>
        <location evidence="1">Secreted</location>
    </subcellularLocation>
</comment>
<feature type="compositionally biased region" description="Polar residues" evidence="10">
    <location>
        <begin position="581"/>
        <end position="590"/>
    </location>
</feature>
<evidence type="ECO:0000256" key="6">
    <source>
        <dbReference type="ARBA" id="ARBA00023157"/>
    </source>
</evidence>
<keyword evidence="5" id="KW-0654">Proteoglycan</keyword>
<evidence type="ECO:0000256" key="9">
    <source>
        <dbReference type="PROSITE-ProRule" id="PRU00323"/>
    </source>
</evidence>
<dbReference type="GO" id="GO:0007417">
    <property type="term" value="P:central nervous system development"/>
    <property type="evidence" value="ECO:0007669"/>
    <property type="project" value="TreeGrafter"/>
</dbReference>
<evidence type="ECO:0000256" key="2">
    <source>
        <dbReference type="ARBA" id="ARBA00022525"/>
    </source>
</evidence>
<dbReference type="Gene3D" id="3.10.100.10">
    <property type="entry name" value="Mannose-Binding Protein A, subunit A"/>
    <property type="match status" value="1"/>
</dbReference>
<feature type="region of interest" description="Disordered" evidence="10">
    <location>
        <begin position="160"/>
        <end position="232"/>
    </location>
</feature>
<evidence type="ECO:0000256" key="1">
    <source>
        <dbReference type="ARBA" id="ARBA00004613"/>
    </source>
</evidence>
<dbReference type="Proteomes" id="UP000646548">
    <property type="component" value="Unassembled WGS sequence"/>
</dbReference>
<evidence type="ECO:0000313" key="12">
    <source>
        <dbReference type="EMBL" id="KAF6723501.1"/>
    </source>
</evidence>
<feature type="domain" description="Link" evidence="11">
    <location>
        <begin position="1"/>
        <end position="25"/>
    </location>
</feature>
<reference evidence="12" key="1">
    <citation type="journal article" name="BMC Genomics">
        <title>Long-read sequencing and de novo genome assembly of marine medaka (Oryzias melastigma).</title>
        <authorList>
            <person name="Liang P."/>
            <person name="Saqib H.S.A."/>
            <person name="Ni X."/>
            <person name="Shen Y."/>
        </authorList>
    </citation>
    <scope>NUCLEOTIDE SEQUENCE</scope>
    <source>
        <strain evidence="12">Bigg-433</strain>
    </source>
</reference>
<dbReference type="GO" id="GO:0001501">
    <property type="term" value="P:skeletal system development"/>
    <property type="evidence" value="ECO:0007669"/>
    <property type="project" value="TreeGrafter"/>
</dbReference>
<keyword evidence="8" id="KW-0393">Immunoglobulin domain</keyword>